<dbReference type="InterPro" id="IPR009057">
    <property type="entry name" value="Homeodomain-like_sf"/>
</dbReference>
<evidence type="ECO:0000259" key="3">
    <source>
        <dbReference type="PROSITE" id="PS50977"/>
    </source>
</evidence>
<evidence type="ECO:0000313" key="5">
    <source>
        <dbReference type="Proteomes" id="UP000231742"/>
    </source>
</evidence>
<dbReference type="Proteomes" id="UP000231742">
    <property type="component" value="Unassembled WGS sequence"/>
</dbReference>
<evidence type="ECO:0000256" key="1">
    <source>
        <dbReference type="ARBA" id="ARBA00023125"/>
    </source>
</evidence>
<dbReference type="PROSITE" id="PS50977">
    <property type="entry name" value="HTH_TETR_2"/>
    <property type="match status" value="1"/>
</dbReference>
<proteinExistence type="predicted"/>
<dbReference type="InterPro" id="IPR001647">
    <property type="entry name" value="HTH_TetR"/>
</dbReference>
<dbReference type="AlphaFoldDB" id="A0A2M9D387"/>
<dbReference type="Gene3D" id="1.10.357.10">
    <property type="entry name" value="Tetracycline Repressor, domain 2"/>
    <property type="match status" value="1"/>
</dbReference>
<feature type="domain" description="HTH tetR-type" evidence="3">
    <location>
        <begin position="7"/>
        <end position="67"/>
    </location>
</feature>
<name>A0A2M9D387_9MICO</name>
<dbReference type="RefSeq" id="WP_229820602.1">
    <property type="nucleotide sequence ID" value="NZ_BMZU01000003.1"/>
</dbReference>
<keyword evidence="5" id="KW-1185">Reference proteome</keyword>
<feature type="DNA-binding region" description="H-T-H motif" evidence="2">
    <location>
        <begin position="30"/>
        <end position="49"/>
    </location>
</feature>
<accession>A0A2M9D387</accession>
<sequence length="199" mass="22509">MARRPDPTRKPALIQQTIAYLADKPLSSLTFRSLAKALDVSTFTLVYHFGTRAELIREIVHANARGASPDEAANLPITTLDDYFDSLYLSWQWTQLPENLHRQRLELEAGLLEAVERDELSVTRPLFNQWITMGTAALVSFGLTEEQAQIEARLLVNMFHGVQFDLVLNQNREASAAVFNAAVSHHRQRIEQLLAEVAR</sequence>
<comment type="caution">
    <text evidence="4">The sequence shown here is derived from an EMBL/GenBank/DDBJ whole genome shotgun (WGS) entry which is preliminary data.</text>
</comment>
<dbReference type="SUPFAM" id="SSF46689">
    <property type="entry name" value="Homeodomain-like"/>
    <property type="match status" value="1"/>
</dbReference>
<reference evidence="4 5" key="1">
    <citation type="submission" date="2017-11" db="EMBL/GenBank/DDBJ databases">
        <title>Genomic Encyclopedia of Archaeal and Bacterial Type Strains, Phase II (KMG-II): From Individual Species to Whole Genera.</title>
        <authorList>
            <person name="Goeker M."/>
        </authorList>
    </citation>
    <scope>NUCLEOTIDE SEQUENCE [LARGE SCALE GENOMIC DNA]</scope>
    <source>
        <strain evidence="4 5">DSM 16400</strain>
    </source>
</reference>
<keyword evidence="1 2" id="KW-0238">DNA-binding</keyword>
<evidence type="ECO:0000313" key="4">
    <source>
        <dbReference type="EMBL" id="PJJ78641.1"/>
    </source>
</evidence>
<gene>
    <name evidence="4" type="ORF">CLV85_2218</name>
</gene>
<organism evidence="4 5">
    <name type="scientific">Salinibacterium amurskyense</name>
    <dbReference type="NCBI Taxonomy" id="205941"/>
    <lineage>
        <taxon>Bacteria</taxon>
        <taxon>Bacillati</taxon>
        <taxon>Actinomycetota</taxon>
        <taxon>Actinomycetes</taxon>
        <taxon>Micrococcales</taxon>
        <taxon>Microbacteriaceae</taxon>
        <taxon>Salinibacterium</taxon>
    </lineage>
</organism>
<dbReference type="EMBL" id="PGFH01000002">
    <property type="protein sequence ID" value="PJJ78641.1"/>
    <property type="molecule type" value="Genomic_DNA"/>
</dbReference>
<protein>
    <submittedName>
        <fullName evidence="4">TetR family transcriptional regulator</fullName>
    </submittedName>
</protein>
<evidence type="ECO:0000256" key="2">
    <source>
        <dbReference type="PROSITE-ProRule" id="PRU00335"/>
    </source>
</evidence>
<dbReference type="Pfam" id="PF00440">
    <property type="entry name" value="TetR_N"/>
    <property type="match status" value="1"/>
</dbReference>
<dbReference type="GO" id="GO:0003677">
    <property type="term" value="F:DNA binding"/>
    <property type="evidence" value="ECO:0007669"/>
    <property type="project" value="UniProtKB-UniRule"/>
</dbReference>